<feature type="transmembrane region" description="Helical" evidence="7">
    <location>
        <begin position="107"/>
        <end position="125"/>
    </location>
</feature>
<organism evidence="10 11">
    <name type="scientific">Ruminococcus albus</name>
    <dbReference type="NCBI Taxonomy" id="1264"/>
    <lineage>
        <taxon>Bacteria</taxon>
        <taxon>Bacillati</taxon>
        <taxon>Bacillota</taxon>
        <taxon>Clostridia</taxon>
        <taxon>Eubacteriales</taxon>
        <taxon>Oscillospiraceae</taxon>
        <taxon>Ruminococcus</taxon>
    </lineage>
</organism>
<evidence type="ECO:0000256" key="7">
    <source>
        <dbReference type="SAM" id="Phobius"/>
    </source>
</evidence>
<evidence type="ECO:0000313" key="10">
    <source>
        <dbReference type="EMBL" id="SEL27970.1"/>
    </source>
</evidence>
<dbReference type="PANTHER" id="PTHR30487:SF0">
    <property type="entry name" value="PREPILIN LEADER PEPTIDASE_N-METHYLTRANSFERASE-RELATED"/>
    <property type="match status" value="1"/>
</dbReference>
<dbReference type="GO" id="GO:0008168">
    <property type="term" value="F:methyltransferase activity"/>
    <property type="evidence" value="ECO:0007669"/>
    <property type="project" value="UniProtKB-KW"/>
</dbReference>
<dbReference type="OrthoDB" id="9789291at2"/>
<reference evidence="10 11" key="1">
    <citation type="submission" date="2016-10" db="EMBL/GenBank/DDBJ databases">
        <authorList>
            <person name="de Groot N.N."/>
        </authorList>
    </citation>
    <scope>NUCLEOTIDE SEQUENCE [LARGE SCALE GENOMIC DNA]</scope>
    <source>
        <strain evidence="10 11">KH2T6</strain>
    </source>
</reference>
<feature type="transmembrane region" description="Helical" evidence="7">
    <location>
        <begin position="191"/>
        <end position="223"/>
    </location>
</feature>
<keyword evidence="5 7" id="KW-1133">Transmembrane helix</keyword>
<keyword evidence="10" id="KW-0489">Methyltransferase</keyword>
<feature type="transmembrane region" description="Helical" evidence="7">
    <location>
        <begin position="6"/>
        <end position="31"/>
    </location>
</feature>
<proteinExistence type="inferred from homology"/>
<name>A0A1H7NWJ3_RUMAL</name>
<feature type="transmembrane region" description="Helical" evidence="7">
    <location>
        <begin position="230"/>
        <end position="249"/>
    </location>
</feature>
<comment type="subcellular location">
    <subcellularLocation>
        <location evidence="1">Cell membrane</location>
        <topology evidence="1">Multi-pass membrane protein</topology>
    </subcellularLocation>
</comment>
<evidence type="ECO:0000256" key="5">
    <source>
        <dbReference type="ARBA" id="ARBA00022989"/>
    </source>
</evidence>
<evidence type="ECO:0000256" key="3">
    <source>
        <dbReference type="ARBA" id="ARBA00022475"/>
    </source>
</evidence>
<keyword evidence="6 7" id="KW-0472">Membrane</keyword>
<dbReference type="Proteomes" id="UP000186015">
    <property type="component" value="Unassembled WGS sequence"/>
</dbReference>
<feature type="transmembrane region" description="Helical" evidence="7">
    <location>
        <begin position="162"/>
        <end position="179"/>
    </location>
</feature>
<evidence type="ECO:0000259" key="9">
    <source>
        <dbReference type="Pfam" id="PF06750"/>
    </source>
</evidence>
<protein>
    <submittedName>
        <fullName evidence="10">Leader peptidase (Prepilin peptidase) / N-methyltransferase</fullName>
    </submittedName>
</protein>
<evidence type="ECO:0000259" key="8">
    <source>
        <dbReference type="Pfam" id="PF01478"/>
    </source>
</evidence>
<dbReference type="GO" id="GO:0005886">
    <property type="term" value="C:plasma membrane"/>
    <property type="evidence" value="ECO:0007669"/>
    <property type="project" value="UniProtKB-SubCell"/>
</dbReference>
<dbReference type="GO" id="GO:0032259">
    <property type="term" value="P:methylation"/>
    <property type="evidence" value="ECO:0007669"/>
    <property type="project" value="UniProtKB-KW"/>
</dbReference>
<dbReference type="InterPro" id="IPR010627">
    <property type="entry name" value="Prepilin_pept_A24_N"/>
</dbReference>
<keyword evidence="3" id="KW-1003">Cell membrane</keyword>
<feature type="transmembrane region" description="Helical" evidence="7">
    <location>
        <begin position="131"/>
        <end position="150"/>
    </location>
</feature>
<dbReference type="Pfam" id="PF06750">
    <property type="entry name" value="A24_N_bact"/>
    <property type="match status" value="1"/>
</dbReference>
<dbReference type="InterPro" id="IPR000045">
    <property type="entry name" value="Prepilin_IV_endopep_pep"/>
</dbReference>
<dbReference type="GO" id="GO:0006465">
    <property type="term" value="P:signal peptide processing"/>
    <property type="evidence" value="ECO:0007669"/>
    <property type="project" value="TreeGrafter"/>
</dbReference>
<dbReference type="GO" id="GO:0004190">
    <property type="term" value="F:aspartic-type endopeptidase activity"/>
    <property type="evidence" value="ECO:0007669"/>
    <property type="project" value="InterPro"/>
</dbReference>
<dbReference type="Pfam" id="PF01478">
    <property type="entry name" value="Peptidase_A24"/>
    <property type="match status" value="1"/>
</dbReference>
<dbReference type="RefSeq" id="WP_074835346.1">
    <property type="nucleotide sequence ID" value="NZ_FOAT01000017.1"/>
</dbReference>
<evidence type="ECO:0000256" key="2">
    <source>
        <dbReference type="ARBA" id="ARBA00005801"/>
    </source>
</evidence>
<dbReference type="Gene3D" id="1.20.120.1220">
    <property type="match status" value="1"/>
</dbReference>
<comment type="similarity">
    <text evidence="2">Belongs to the peptidase A24 family.</text>
</comment>
<feature type="domain" description="Prepilin peptidase A24 N-terminal" evidence="9">
    <location>
        <begin position="17"/>
        <end position="100"/>
    </location>
</feature>
<feature type="domain" description="Prepilin type IV endopeptidase peptidase" evidence="8">
    <location>
        <begin position="114"/>
        <end position="221"/>
    </location>
</feature>
<evidence type="ECO:0000313" key="11">
    <source>
        <dbReference type="Proteomes" id="UP000186015"/>
    </source>
</evidence>
<evidence type="ECO:0000256" key="4">
    <source>
        <dbReference type="ARBA" id="ARBA00022692"/>
    </source>
</evidence>
<accession>A0A1H7NWJ3</accession>
<keyword evidence="10" id="KW-0808">Transferase</keyword>
<dbReference type="InterPro" id="IPR050882">
    <property type="entry name" value="Prepilin_peptidase/N-MTase"/>
</dbReference>
<evidence type="ECO:0000256" key="6">
    <source>
        <dbReference type="ARBA" id="ARBA00023136"/>
    </source>
</evidence>
<dbReference type="AlphaFoldDB" id="A0A1H7NWJ3"/>
<dbReference type="EMBL" id="FOAT01000017">
    <property type="protein sequence ID" value="SEL27970.1"/>
    <property type="molecule type" value="Genomic_DNA"/>
</dbReference>
<gene>
    <name evidence="10" type="ORF">SAMN05216469_11741</name>
</gene>
<dbReference type="PANTHER" id="PTHR30487">
    <property type="entry name" value="TYPE 4 PREPILIN-LIKE PROTEINS LEADER PEPTIDE-PROCESSING ENZYME"/>
    <property type="match status" value="1"/>
</dbReference>
<evidence type="ECO:0000256" key="1">
    <source>
        <dbReference type="ARBA" id="ARBA00004651"/>
    </source>
</evidence>
<sequence>MNTETLYLIIVYVFVFIFGICIGSFLNVCIYRLPLGESLIKSNSHCMTCGTPIRKRDLIPVVSWCLLRGKCHACGAKISPRYTVVELLNGICYLIIFLHFDVISHPLYAAIVSLMTSALIVVFFMDWDTQLINTWVVVFIGALAIPKYIFCRNESNITLKSMIIGAFVISIPLLVISLASHEKAMGMGDVYLMAAAGLFLGVPNVLIAMLIALVSGSIVGIILKHTNGSSVFAFGPYLALGIAVAALYGDAIADFYVHFTGLDETLEETAMVIANIL</sequence>
<keyword evidence="4 7" id="KW-0812">Transmembrane</keyword>